<dbReference type="PROSITE" id="PS51708">
    <property type="entry name" value="CHAD"/>
    <property type="match status" value="1"/>
</dbReference>
<dbReference type="PROSITE" id="PS51707">
    <property type="entry name" value="CYTH"/>
    <property type="match status" value="1"/>
</dbReference>
<dbReference type="PATRIC" id="fig|1348657.5.peg.2462"/>
<organism evidence="3 4">
    <name type="scientific">Thauera terpenica 58Eu</name>
    <dbReference type="NCBI Taxonomy" id="1348657"/>
    <lineage>
        <taxon>Bacteria</taxon>
        <taxon>Pseudomonadati</taxon>
        <taxon>Pseudomonadota</taxon>
        <taxon>Betaproteobacteria</taxon>
        <taxon>Rhodocyclales</taxon>
        <taxon>Zoogloeaceae</taxon>
        <taxon>Thauera</taxon>
    </lineage>
</organism>
<dbReference type="eggNOG" id="COG5607">
    <property type="taxonomic scope" value="Bacteria"/>
</dbReference>
<dbReference type="OrthoDB" id="3034217at2"/>
<proteinExistence type="predicted"/>
<dbReference type="SMART" id="SM01118">
    <property type="entry name" value="CYTH"/>
    <property type="match status" value="1"/>
</dbReference>
<evidence type="ECO:0008006" key="5">
    <source>
        <dbReference type="Google" id="ProtNLM"/>
    </source>
</evidence>
<dbReference type="PANTHER" id="PTHR39569">
    <property type="entry name" value="INORGANIC TRIPHOSPHATASE"/>
    <property type="match status" value="1"/>
</dbReference>
<dbReference type="InterPro" id="IPR038186">
    <property type="entry name" value="CHAD_dom_sf"/>
</dbReference>
<dbReference type="Gene3D" id="2.40.320.10">
    <property type="entry name" value="Hypothetical Protein Pfu-838710-001"/>
    <property type="match status" value="1"/>
</dbReference>
<dbReference type="Proteomes" id="UP000015455">
    <property type="component" value="Unassembled WGS sequence"/>
</dbReference>
<sequence>MPEEIELKLALPPAALAALRRHPVVAGAEKLGNAVTLDNTYYDTPKLQLKARKVAVRTRRQGRRWLQTVKCAGQSSAGLSQRPEWEQAYTGAFDFSAIDARATAKLLRRHADALIPLFTTRFRRETRRLCPRDGVSILLMIDSGTVQFTAPDGSLRQTPICELELELEQGAASDLFTLACELAQTLPLMPADVSKAERGYRLYLDLPLRPTHAEVSTLSADQGVVEAFRDRAYACVRHWQANVADALALAAAQAQPQPQSPEALAPELTRAQFIHQLRIALRHLRALLRLFAPALPAGFAGQWNARLRDNARRFEDARELDVLHDELLTPVDSAILADASAMTALLQTTHSARDAAHRVAAQALDMAEQGRLLLEFSAALLHLPAHGLVPALDLRSFARLRLERLRKRARGQFDAAQALEPTRLHVLRLGCKQLRYGLEVFAPLFGAQAVARYRARVVKAQASLGFLQDVDVAHARMRTWATSDASLQPAITFVLGWHGPRYTHLRQRVLRHCQPVLWGKTPW</sequence>
<evidence type="ECO:0000313" key="3">
    <source>
        <dbReference type="EMBL" id="EPZ15091.1"/>
    </source>
</evidence>
<dbReference type="GO" id="GO:0050355">
    <property type="term" value="F:inorganic triphosphate phosphatase activity"/>
    <property type="evidence" value="ECO:0007669"/>
    <property type="project" value="InterPro"/>
</dbReference>
<accession>S9ZKK2</accession>
<dbReference type="InterPro" id="IPR033469">
    <property type="entry name" value="CYTH-like_dom_sf"/>
</dbReference>
<dbReference type="STRING" id="1348657.M622_16875"/>
<name>S9ZKK2_9RHOO</name>
<feature type="domain" description="CYTH" evidence="1">
    <location>
        <begin position="2"/>
        <end position="206"/>
    </location>
</feature>
<dbReference type="InterPro" id="IPR007899">
    <property type="entry name" value="CHAD_dom"/>
</dbReference>
<dbReference type="eggNOG" id="COG3025">
    <property type="taxonomic scope" value="Bacteria"/>
</dbReference>
<dbReference type="Pfam" id="PF05235">
    <property type="entry name" value="CHAD"/>
    <property type="match status" value="1"/>
</dbReference>
<dbReference type="Gene3D" id="1.40.20.10">
    <property type="entry name" value="CHAD domain"/>
    <property type="match status" value="1"/>
</dbReference>
<dbReference type="CDD" id="cd07756">
    <property type="entry name" value="CYTH-like_Pase_CHAD"/>
    <property type="match status" value="1"/>
</dbReference>
<dbReference type="RefSeq" id="WP_021249872.1">
    <property type="nucleotide sequence ID" value="NZ_ATJV01000062.1"/>
</dbReference>
<dbReference type="PANTHER" id="PTHR39569:SF1">
    <property type="entry name" value="INORGANIC TRIPHOSPHATASE"/>
    <property type="match status" value="1"/>
</dbReference>
<dbReference type="AlphaFoldDB" id="S9ZKK2"/>
<dbReference type="SMART" id="SM00880">
    <property type="entry name" value="CHAD"/>
    <property type="match status" value="1"/>
</dbReference>
<dbReference type="GO" id="GO:0046872">
    <property type="term" value="F:metal ion binding"/>
    <property type="evidence" value="ECO:0007669"/>
    <property type="project" value="TreeGrafter"/>
</dbReference>
<dbReference type="Pfam" id="PF01928">
    <property type="entry name" value="CYTH"/>
    <property type="match status" value="1"/>
</dbReference>
<gene>
    <name evidence="3" type="ORF">M622_16875</name>
</gene>
<comment type="caution">
    <text evidence="3">The sequence shown here is derived from an EMBL/GenBank/DDBJ whole genome shotgun (WGS) entry which is preliminary data.</text>
</comment>
<keyword evidence="4" id="KW-1185">Reference proteome</keyword>
<protein>
    <recommendedName>
        <fullName evidence="5">CYTH domain-containing protein</fullName>
    </recommendedName>
</protein>
<evidence type="ECO:0000259" key="2">
    <source>
        <dbReference type="PROSITE" id="PS51708"/>
    </source>
</evidence>
<dbReference type="InterPro" id="IPR023577">
    <property type="entry name" value="CYTH_domain"/>
</dbReference>
<reference evidence="3 4" key="1">
    <citation type="submission" date="2013-06" db="EMBL/GenBank/DDBJ databases">
        <title>Draft genome sequence of Thauera terpenica.</title>
        <authorList>
            <person name="Liu B."/>
            <person name="Frostegard A.H."/>
            <person name="Shapleigh J.P."/>
        </authorList>
    </citation>
    <scope>NUCLEOTIDE SEQUENCE [LARGE SCALE GENOMIC DNA]</scope>
    <source>
        <strain evidence="3 4">58Eu</strain>
    </source>
</reference>
<feature type="domain" description="CHAD" evidence="2">
    <location>
        <begin position="240"/>
        <end position="523"/>
    </location>
</feature>
<dbReference type="EMBL" id="ATJV01000062">
    <property type="protein sequence ID" value="EPZ15091.1"/>
    <property type="molecule type" value="Genomic_DNA"/>
</dbReference>
<dbReference type="SUPFAM" id="SSF55154">
    <property type="entry name" value="CYTH-like phosphatases"/>
    <property type="match status" value="1"/>
</dbReference>
<evidence type="ECO:0000313" key="4">
    <source>
        <dbReference type="Proteomes" id="UP000015455"/>
    </source>
</evidence>
<dbReference type="InterPro" id="IPR039013">
    <property type="entry name" value="YgiF"/>
</dbReference>
<evidence type="ECO:0000259" key="1">
    <source>
        <dbReference type="PROSITE" id="PS51707"/>
    </source>
</evidence>